<organism evidence="2 3">
    <name type="scientific">Triticum turgidum subsp. durum</name>
    <name type="common">Durum wheat</name>
    <name type="synonym">Triticum durum</name>
    <dbReference type="NCBI Taxonomy" id="4567"/>
    <lineage>
        <taxon>Eukaryota</taxon>
        <taxon>Viridiplantae</taxon>
        <taxon>Streptophyta</taxon>
        <taxon>Embryophyta</taxon>
        <taxon>Tracheophyta</taxon>
        <taxon>Spermatophyta</taxon>
        <taxon>Magnoliopsida</taxon>
        <taxon>Liliopsida</taxon>
        <taxon>Poales</taxon>
        <taxon>Poaceae</taxon>
        <taxon>BOP clade</taxon>
        <taxon>Pooideae</taxon>
        <taxon>Triticodae</taxon>
        <taxon>Triticeae</taxon>
        <taxon>Triticinae</taxon>
        <taxon>Triticum</taxon>
    </lineage>
</organism>
<dbReference type="AlphaFoldDB" id="A0A9R1BEV3"/>
<keyword evidence="3" id="KW-1185">Reference proteome</keyword>
<dbReference type="Pfam" id="PF03478">
    <property type="entry name" value="Beta-prop_KIB1-4"/>
    <property type="match status" value="1"/>
</dbReference>
<dbReference type="Proteomes" id="UP000324705">
    <property type="component" value="Chromosome 6B"/>
</dbReference>
<accession>A0A9R1BEV3</accession>
<dbReference type="Gramene" id="TRITD6Bv1G205440.1">
    <property type="protein sequence ID" value="TRITD6Bv1G205440.1"/>
    <property type="gene ID" value="TRITD6Bv1G205440"/>
</dbReference>
<protein>
    <recommendedName>
        <fullName evidence="1">KIB1-4 beta-propeller domain-containing protein</fullName>
    </recommendedName>
</protein>
<gene>
    <name evidence="2" type="ORF">TRITD_6Bv1G205440</name>
</gene>
<dbReference type="EMBL" id="LT934122">
    <property type="protein sequence ID" value="VAI62055.1"/>
    <property type="molecule type" value="Genomic_DNA"/>
</dbReference>
<proteinExistence type="predicted"/>
<evidence type="ECO:0000313" key="3">
    <source>
        <dbReference type="Proteomes" id="UP000324705"/>
    </source>
</evidence>
<dbReference type="OMA" id="YCHVGSA"/>
<name>A0A9R1BEV3_TRITD</name>
<evidence type="ECO:0000259" key="1">
    <source>
        <dbReference type="Pfam" id="PF03478"/>
    </source>
</evidence>
<sequence length="318" mass="35531">MSPLPCLVLNYGDKRPMKLYGASDGEYQPCEIGPLLAKRNWVTAQGWVLAWDPATSATFLWDPQDPEHGRVALPSMAQAPPVGSDCTLSGDPRAPGGCTVVLAEPYESTVLWYCHVGSATPEWVRHEYDLGGKLVKIGGSQWWNKEHVHDLTPYGGKFYYTINNTKYGVLEFSPEPTWSTVKTKGIELTYHPSGDGCVHYKSFLLDLDGKLHTVWIFFAGFDLHTVNDAAIYKMGFGRSRCVKVNNIGGRAIFASSSHAAWCPANKFRLRPNTLYWMSPHDKCLHMYNIGSNKEVVQECEGATELSRLPFWLVPVNSR</sequence>
<dbReference type="PANTHER" id="PTHR33127">
    <property type="entry name" value="TRANSMEMBRANE PROTEIN"/>
    <property type="match status" value="1"/>
</dbReference>
<feature type="domain" description="KIB1-4 beta-propeller" evidence="1">
    <location>
        <begin position="37"/>
        <end position="282"/>
    </location>
</feature>
<reference evidence="2 3" key="1">
    <citation type="submission" date="2017-09" db="EMBL/GenBank/DDBJ databases">
        <authorList>
            <consortium name="International Durum Wheat Genome Sequencing Consortium (IDWGSC)"/>
            <person name="Milanesi L."/>
        </authorList>
    </citation>
    <scope>NUCLEOTIDE SEQUENCE [LARGE SCALE GENOMIC DNA]</scope>
    <source>
        <strain evidence="3">cv. Svevo</strain>
    </source>
</reference>
<evidence type="ECO:0000313" key="2">
    <source>
        <dbReference type="EMBL" id="VAI62055.1"/>
    </source>
</evidence>
<dbReference type="InterPro" id="IPR005174">
    <property type="entry name" value="KIB1-4_b-propeller"/>
</dbReference>
<dbReference type="PANTHER" id="PTHR33127:SF89">
    <property type="entry name" value="OS06G0135800 PROTEIN"/>
    <property type="match status" value="1"/>
</dbReference>